<dbReference type="Proteomes" id="UP000011602">
    <property type="component" value="Unassembled WGS sequence"/>
</dbReference>
<dbReference type="eggNOG" id="arCOG02589">
    <property type="taxonomic scope" value="Archaea"/>
</dbReference>
<organism evidence="3 4">
    <name type="scientific">Natronolimnohabitans innermongolicus JCM 12255</name>
    <dbReference type="NCBI Taxonomy" id="1227499"/>
    <lineage>
        <taxon>Archaea</taxon>
        <taxon>Methanobacteriati</taxon>
        <taxon>Methanobacteriota</taxon>
        <taxon>Stenosarchaea group</taxon>
        <taxon>Halobacteria</taxon>
        <taxon>Halobacteriales</taxon>
        <taxon>Natrialbaceae</taxon>
        <taxon>Natronolimnohabitans</taxon>
    </lineage>
</organism>
<dbReference type="STRING" id="1227499.C493_16195"/>
<dbReference type="GO" id="GO:0000160">
    <property type="term" value="P:phosphorelay signal transduction system"/>
    <property type="evidence" value="ECO:0007669"/>
    <property type="project" value="InterPro"/>
</dbReference>
<dbReference type="InterPro" id="IPR052893">
    <property type="entry name" value="TCS_response_regulator"/>
</dbReference>
<feature type="modified residue" description="4-aspartylphosphate" evidence="1">
    <location>
        <position position="58"/>
    </location>
</feature>
<name>L9WTR9_9EURY</name>
<dbReference type="SUPFAM" id="SSF52172">
    <property type="entry name" value="CheY-like"/>
    <property type="match status" value="1"/>
</dbReference>
<dbReference type="EMBL" id="AOHZ01000075">
    <property type="protein sequence ID" value="ELY52606.1"/>
    <property type="molecule type" value="Genomic_DNA"/>
</dbReference>
<keyword evidence="4" id="KW-1185">Reference proteome</keyword>
<dbReference type="AlphaFoldDB" id="L9WTR9"/>
<reference evidence="3 4" key="1">
    <citation type="journal article" date="2014" name="PLoS Genet.">
        <title>Phylogenetically driven sequencing of extremely halophilic archaea reveals strategies for static and dynamic osmo-response.</title>
        <authorList>
            <person name="Becker E.A."/>
            <person name="Seitzer P.M."/>
            <person name="Tritt A."/>
            <person name="Larsen D."/>
            <person name="Krusor M."/>
            <person name="Yao A.I."/>
            <person name="Wu D."/>
            <person name="Madern D."/>
            <person name="Eisen J.A."/>
            <person name="Darling A.E."/>
            <person name="Facciotti M.T."/>
        </authorList>
    </citation>
    <scope>NUCLEOTIDE SEQUENCE [LARGE SCALE GENOMIC DNA]</scope>
    <source>
        <strain evidence="3 4">JCM 12255</strain>
    </source>
</reference>
<dbReference type="PANTHER" id="PTHR44520:SF2">
    <property type="entry name" value="RESPONSE REGULATOR RCP1"/>
    <property type="match status" value="1"/>
</dbReference>
<comment type="caution">
    <text evidence="3">The sequence shown here is derived from an EMBL/GenBank/DDBJ whole genome shotgun (WGS) entry which is preliminary data.</text>
</comment>
<evidence type="ECO:0000259" key="2">
    <source>
        <dbReference type="PROSITE" id="PS50110"/>
    </source>
</evidence>
<protein>
    <submittedName>
        <fullName evidence="3">Response regulator receiver</fullName>
    </submittedName>
</protein>
<dbReference type="Gene3D" id="3.40.50.2300">
    <property type="match status" value="1"/>
</dbReference>
<accession>L9WTR9</accession>
<dbReference type="InterPro" id="IPR001789">
    <property type="entry name" value="Sig_transdc_resp-reg_receiver"/>
</dbReference>
<dbReference type="SMART" id="SM00448">
    <property type="entry name" value="REC"/>
    <property type="match status" value="1"/>
</dbReference>
<evidence type="ECO:0000256" key="1">
    <source>
        <dbReference type="PROSITE-ProRule" id="PRU00169"/>
    </source>
</evidence>
<gene>
    <name evidence="3" type="ORF">C493_16195</name>
</gene>
<evidence type="ECO:0000313" key="3">
    <source>
        <dbReference type="EMBL" id="ELY52606.1"/>
    </source>
</evidence>
<dbReference type="PROSITE" id="PS50110">
    <property type="entry name" value="RESPONSE_REGULATORY"/>
    <property type="match status" value="1"/>
</dbReference>
<dbReference type="PANTHER" id="PTHR44520">
    <property type="entry name" value="RESPONSE REGULATOR RCP1-RELATED"/>
    <property type="match status" value="1"/>
</dbReference>
<sequence length="142" mass="15714">MLLVEDDPDDRRCIEAAFDELDLEVTVRTARDGAEALEFLDASVTAESTPRPDLVLLDLDLPGTHGLDVLEEIRNDPALAALPVLILTNSTAERDVVDTYDRSGNAYLTKPVDDSAYDSLIDTIREFWIDSAQLPTEPARTR</sequence>
<keyword evidence="1" id="KW-0597">Phosphoprotein</keyword>
<feature type="domain" description="Response regulatory" evidence="2">
    <location>
        <begin position="1"/>
        <end position="125"/>
    </location>
</feature>
<evidence type="ECO:0000313" key="4">
    <source>
        <dbReference type="Proteomes" id="UP000011602"/>
    </source>
</evidence>
<dbReference type="Pfam" id="PF00072">
    <property type="entry name" value="Response_reg"/>
    <property type="match status" value="1"/>
</dbReference>
<proteinExistence type="predicted"/>
<dbReference type="InterPro" id="IPR011006">
    <property type="entry name" value="CheY-like_superfamily"/>
</dbReference>